<dbReference type="OrthoDB" id="1559644at2759"/>
<dbReference type="GO" id="GO:0003700">
    <property type="term" value="F:DNA-binding transcription factor activity"/>
    <property type="evidence" value="ECO:0007669"/>
    <property type="project" value="TreeGrafter"/>
</dbReference>
<feature type="domain" description="Calmodulin binding protein C-terminal" evidence="9">
    <location>
        <begin position="402"/>
        <end position="462"/>
    </location>
</feature>
<evidence type="ECO:0000256" key="3">
    <source>
        <dbReference type="ARBA" id="ARBA00023015"/>
    </source>
</evidence>
<evidence type="ECO:0000313" key="11">
    <source>
        <dbReference type="Proteomes" id="UP000737018"/>
    </source>
</evidence>
<keyword evidence="7" id="KW-0539">Nucleus</keyword>
<comment type="caution">
    <text evidence="10">The sequence shown here is derived from an EMBL/GenBank/DDBJ whole genome shotgun (WGS) entry which is preliminary data.</text>
</comment>
<dbReference type="GO" id="GO:0080142">
    <property type="term" value="P:regulation of salicylic acid biosynthetic process"/>
    <property type="evidence" value="ECO:0007669"/>
    <property type="project" value="TreeGrafter"/>
</dbReference>
<dbReference type="EMBL" id="JRKL02000400">
    <property type="protein sequence ID" value="KAF3971739.1"/>
    <property type="molecule type" value="Genomic_DNA"/>
</dbReference>
<evidence type="ECO:0000256" key="5">
    <source>
        <dbReference type="ARBA" id="ARBA00023159"/>
    </source>
</evidence>
<keyword evidence="11" id="KW-1185">Reference proteome</keyword>
<dbReference type="InterPro" id="IPR046830">
    <property type="entry name" value="Calmod_bind_M"/>
</dbReference>
<dbReference type="Pfam" id="PF20452">
    <property type="entry name" value="Calmod_bind_C"/>
    <property type="match status" value="1"/>
</dbReference>
<comment type="subcellular location">
    <subcellularLocation>
        <location evidence="1">Nucleus</location>
    </subcellularLocation>
</comment>
<evidence type="ECO:0000256" key="6">
    <source>
        <dbReference type="ARBA" id="ARBA00023163"/>
    </source>
</evidence>
<keyword evidence="5" id="KW-0010">Activator</keyword>
<dbReference type="AlphaFoldDB" id="A0A8J4RNW7"/>
<keyword evidence="4" id="KW-0238">DNA-binding</keyword>
<dbReference type="GO" id="GO:0043565">
    <property type="term" value="F:sequence-specific DNA binding"/>
    <property type="evidence" value="ECO:0007669"/>
    <property type="project" value="TreeGrafter"/>
</dbReference>
<protein>
    <submittedName>
        <fullName evidence="10">Uncharacterized protein</fullName>
    </submittedName>
</protein>
<feature type="domain" description="Calmodulin binding protein central" evidence="8">
    <location>
        <begin position="330"/>
        <end position="395"/>
    </location>
</feature>
<dbReference type="InterPro" id="IPR012416">
    <property type="entry name" value="CBP60"/>
</dbReference>
<reference evidence="10" key="1">
    <citation type="submission" date="2020-03" db="EMBL/GenBank/DDBJ databases">
        <title>Castanea mollissima Vanexum genome sequencing.</title>
        <authorList>
            <person name="Staton M."/>
        </authorList>
    </citation>
    <scope>NUCLEOTIDE SEQUENCE</scope>
    <source>
        <tissue evidence="10">Leaf</tissue>
    </source>
</reference>
<dbReference type="PANTHER" id="PTHR31713:SF14">
    <property type="entry name" value="CALMODULIN-BINDING PROTEIN 60 A"/>
    <property type="match status" value="1"/>
</dbReference>
<organism evidence="10 11">
    <name type="scientific">Castanea mollissima</name>
    <name type="common">Chinese chestnut</name>
    <dbReference type="NCBI Taxonomy" id="60419"/>
    <lineage>
        <taxon>Eukaryota</taxon>
        <taxon>Viridiplantae</taxon>
        <taxon>Streptophyta</taxon>
        <taxon>Embryophyta</taxon>
        <taxon>Tracheophyta</taxon>
        <taxon>Spermatophyta</taxon>
        <taxon>Magnoliopsida</taxon>
        <taxon>eudicotyledons</taxon>
        <taxon>Gunneridae</taxon>
        <taxon>Pentapetalae</taxon>
        <taxon>rosids</taxon>
        <taxon>fabids</taxon>
        <taxon>Fagales</taxon>
        <taxon>Fagaceae</taxon>
        <taxon>Castanea</taxon>
    </lineage>
</organism>
<keyword evidence="6" id="KW-0804">Transcription</keyword>
<name>A0A8J4RNW7_9ROSI</name>
<evidence type="ECO:0000256" key="2">
    <source>
        <dbReference type="ARBA" id="ARBA00007214"/>
    </source>
</evidence>
<accession>A0A8J4RNW7</accession>
<proteinExistence type="inferred from homology"/>
<comment type="similarity">
    <text evidence="2">Belongs to the plant ACBP60 protein family.</text>
</comment>
<dbReference type="GO" id="GO:0005634">
    <property type="term" value="C:nucleus"/>
    <property type="evidence" value="ECO:0007669"/>
    <property type="project" value="UniProtKB-SubCell"/>
</dbReference>
<dbReference type="PANTHER" id="PTHR31713">
    <property type="entry name" value="OS02G0177800 PROTEIN"/>
    <property type="match status" value="1"/>
</dbReference>
<evidence type="ECO:0000256" key="7">
    <source>
        <dbReference type="ARBA" id="ARBA00023242"/>
    </source>
</evidence>
<dbReference type="Proteomes" id="UP000737018">
    <property type="component" value="Unassembled WGS sequence"/>
</dbReference>
<evidence type="ECO:0000256" key="4">
    <source>
        <dbReference type="ARBA" id="ARBA00023125"/>
    </source>
</evidence>
<gene>
    <name evidence="10" type="ORF">CMV_004685</name>
</gene>
<sequence length="704" mass="77965">MFHYKISYSLEDGNSKVNFYLNSAFSIETTTINPILNGCDSDIVEALVCGKEWLENRIRITSNRDNERSPELTHTSFVSAGASLILETQEKHAPSSANMELMLTNHRVDNEHSPEITQNSFVFPWASLSFEPQQKHAPSSANTELMVANLSSTSCPEPGPAGHSSFVSAGTFSSLELHEKHAPSSANTELMLANLSSISCYEPLPIDHTSFVSVGASLSLESQEKLAPFSANSELMLANHGSTSCPWPLATGHTSFVLEHAPSSANSELMLANHSSTLCPEPLPTGHSSFVSEGTSLSLEIQEAQSHAIMELMPVNLSPTMYQNRHPPSLFNEVWRLENIGKDGALHKRLSCESINTVKDFLTLLFIDPARIQNILGTGMSAKMWEVTVEHAQTCVLEKRMFLYSPPSSQQKYGVVFNVVGQVMGLLLECQYVPIDKLSETEKADAHNLVISAFKNWEEVVSFDDEASLVGSSSLLTNVYTASLPRTDSSNVSKFLASHKIGGGLDDYCLHSIDSKGLRYESALNFQQSLNHSFDDDHLNFFETDLPTQNVNLKSQSDLQGIVDNFIAARAAIGRARMRWAKLFSTLIWFSIRVALRKQVLSTDKPAKTWKVTVERAQTCVLEKRMLLYSPPISPDIMSSFYSVGGSSGLDDYYLPNMDSMGLKYERASSFLESMKKSFNDNDLNLFYTDLLTEDVNSESQLDF</sequence>
<dbReference type="GO" id="GO:0005516">
    <property type="term" value="F:calmodulin binding"/>
    <property type="evidence" value="ECO:0007669"/>
    <property type="project" value="InterPro"/>
</dbReference>
<evidence type="ECO:0000256" key="1">
    <source>
        <dbReference type="ARBA" id="ARBA00004123"/>
    </source>
</evidence>
<evidence type="ECO:0000313" key="10">
    <source>
        <dbReference type="EMBL" id="KAF3971739.1"/>
    </source>
</evidence>
<evidence type="ECO:0000259" key="9">
    <source>
        <dbReference type="Pfam" id="PF20452"/>
    </source>
</evidence>
<evidence type="ECO:0000259" key="8">
    <source>
        <dbReference type="Pfam" id="PF20451"/>
    </source>
</evidence>
<keyword evidence="3" id="KW-0805">Transcription regulation</keyword>
<dbReference type="Pfam" id="PF20451">
    <property type="entry name" value="Calmod_bind_M"/>
    <property type="match status" value="1"/>
</dbReference>
<dbReference type="InterPro" id="IPR046829">
    <property type="entry name" value="Calmod_bind_C"/>
</dbReference>